<dbReference type="Pfam" id="PF00010">
    <property type="entry name" value="HLH"/>
    <property type="match status" value="1"/>
</dbReference>
<dbReference type="FunFam" id="4.10.280.10:FF:000034">
    <property type="entry name" value="MAX network transcriptional repressor"/>
    <property type="match status" value="1"/>
</dbReference>
<feature type="compositionally biased region" description="Polar residues" evidence="12">
    <location>
        <begin position="458"/>
        <end position="469"/>
    </location>
</feature>
<feature type="coiled-coil region" evidence="11">
    <location>
        <begin position="210"/>
        <end position="244"/>
    </location>
</feature>
<protein>
    <recommendedName>
        <fullName evidence="9">Max-binding protein MNT</fullName>
    </recommendedName>
    <alternativeName>
        <fullName evidence="10">Myc antagonist MNT</fullName>
    </alternativeName>
</protein>
<sequence>MRDLKQIAMMSSVEQLLRAAKYLEMQEGGLHQYGECTPPHSPNAHTDNVLQCNGDVLTNTTASRIDGRNANCGQHVLTGGEDSSQSSLNLSASSGYLSGSSANSSVGGSNSNISGSTAPQTTSSTSSLLVNGGTLDHHAPQPQQLTNNRRRTVSTNSNGAGTREVHNKLEKNRRAHLKECFEQLRKQLPQQQEEKKTSNLSILGNACRTVQTLKRRDRELEHEMERLAKEKVAQQKRILILKRELNQQFGHDVVLADPELAGAGGIRERFSSESLSEPSLPSSGRARYSSTSSLSSAATATSPCTAGVPTQSAMTIANVIPSNTQSPATSPQRPLSSSPTTVPLSLITTTKYCNTTSSDSTSSLKITPVVSNGLSNGISSHHHNGNHIAINFTTSEGVISPTLLTATSSAMPINLNVSKAAQMNQGLQIITTTNNNNITTNKLLNGKNGVRTTIEHPQSQQAPLHSINGNGREVPKVETSKKSENEPPTKVLKLINGSAILVDKDHKLIPAGLTLSQVVSLPVRVIGPTPMATIELSNSNIQRNHNHLQTANGAQLQKLLVNGTTANISTANAVMTTSTNKIANEFPRLPGGAELNILPTGTNGTNLYRNGKVAIGFNIKEYLNTSDVNQTNGRSVHMVTPVQSNQTPISGLTPIVVSQGQNGTSLTHIIASSPQLSGKVVTTPLSVNGQGLPIMGTQYLSTTVVKPVVVTVAGFK</sequence>
<name>A0A9Q0MPV5_9DIPT</name>
<feature type="region of interest" description="Disordered" evidence="12">
    <location>
        <begin position="321"/>
        <end position="341"/>
    </location>
</feature>
<dbReference type="InterPro" id="IPR011598">
    <property type="entry name" value="bHLH_dom"/>
</dbReference>
<evidence type="ECO:0000313" key="15">
    <source>
        <dbReference type="Proteomes" id="UP001151699"/>
    </source>
</evidence>
<dbReference type="PANTHER" id="PTHR11969:SF99">
    <property type="entry name" value="MAX-BINDING PROTEIN MNT"/>
    <property type="match status" value="1"/>
</dbReference>
<evidence type="ECO:0000256" key="3">
    <source>
        <dbReference type="ARBA" id="ARBA00023015"/>
    </source>
</evidence>
<dbReference type="OrthoDB" id="5920083at2759"/>
<evidence type="ECO:0000256" key="11">
    <source>
        <dbReference type="SAM" id="Coils"/>
    </source>
</evidence>
<gene>
    <name evidence="14" type="primary">mnt</name>
    <name evidence="14" type="ORF">Bhyg_13303</name>
</gene>
<keyword evidence="5" id="KW-0804">Transcription</keyword>
<dbReference type="CDD" id="cd11402">
    <property type="entry name" value="bHLHzip_Mnt"/>
    <property type="match status" value="1"/>
</dbReference>
<evidence type="ECO:0000256" key="6">
    <source>
        <dbReference type="ARBA" id="ARBA00023242"/>
    </source>
</evidence>
<feature type="region of interest" description="Disordered" evidence="12">
    <location>
        <begin position="96"/>
        <end position="169"/>
    </location>
</feature>
<comment type="function">
    <text evidence="7">Binds DNA as a heterodimer with MAX and represses transcription. Binds to the canonical E box sequence 5'-CACGTG-3' and, with higher affinity, to 5'-CACGCG-3'.</text>
</comment>
<keyword evidence="3" id="KW-0805">Transcription regulation</keyword>
<evidence type="ECO:0000313" key="14">
    <source>
        <dbReference type="EMBL" id="KAJ6634724.1"/>
    </source>
</evidence>
<evidence type="ECO:0000256" key="8">
    <source>
        <dbReference type="ARBA" id="ARBA00062701"/>
    </source>
</evidence>
<reference evidence="14" key="1">
    <citation type="submission" date="2022-07" db="EMBL/GenBank/DDBJ databases">
        <authorList>
            <person name="Trinca V."/>
            <person name="Uliana J.V.C."/>
            <person name="Torres T.T."/>
            <person name="Ward R.J."/>
            <person name="Monesi N."/>
        </authorList>
    </citation>
    <scope>NUCLEOTIDE SEQUENCE</scope>
    <source>
        <strain evidence="14">HSMRA1968</strain>
        <tissue evidence="14">Whole embryos</tissue>
    </source>
</reference>
<evidence type="ECO:0000256" key="9">
    <source>
        <dbReference type="ARBA" id="ARBA00070444"/>
    </source>
</evidence>
<dbReference type="PROSITE" id="PS50888">
    <property type="entry name" value="BHLH"/>
    <property type="match status" value="1"/>
</dbReference>
<dbReference type="GO" id="GO:0000978">
    <property type="term" value="F:RNA polymerase II cis-regulatory region sequence-specific DNA binding"/>
    <property type="evidence" value="ECO:0007669"/>
    <property type="project" value="TreeGrafter"/>
</dbReference>
<dbReference type="GO" id="GO:0005634">
    <property type="term" value="C:nucleus"/>
    <property type="evidence" value="ECO:0007669"/>
    <property type="project" value="UniProtKB-SubCell"/>
</dbReference>
<dbReference type="Proteomes" id="UP001151699">
    <property type="component" value="Chromosome C"/>
</dbReference>
<keyword evidence="2" id="KW-0678">Repressor</keyword>
<comment type="caution">
    <text evidence="14">The sequence shown here is derived from an EMBL/GenBank/DDBJ whole genome shotgun (WGS) entry which is preliminary data.</text>
</comment>
<feature type="compositionally biased region" description="Polar residues" evidence="12">
    <location>
        <begin position="321"/>
        <end position="333"/>
    </location>
</feature>
<feature type="domain" description="BHLH" evidence="13">
    <location>
        <begin position="161"/>
        <end position="213"/>
    </location>
</feature>
<keyword evidence="11" id="KW-0175">Coiled coil</keyword>
<dbReference type="SUPFAM" id="SSF47459">
    <property type="entry name" value="HLH, helix-loop-helix DNA-binding domain"/>
    <property type="match status" value="1"/>
</dbReference>
<organism evidence="14 15">
    <name type="scientific">Pseudolycoriella hygida</name>
    <dbReference type="NCBI Taxonomy" id="35572"/>
    <lineage>
        <taxon>Eukaryota</taxon>
        <taxon>Metazoa</taxon>
        <taxon>Ecdysozoa</taxon>
        <taxon>Arthropoda</taxon>
        <taxon>Hexapoda</taxon>
        <taxon>Insecta</taxon>
        <taxon>Pterygota</taxon>
        <taxon>Neoptera</taxon>
        <taxon>Endopterygota</taxon>
        <taxon>Diptera</taxon>
        <taxon>Nematocera</taxon>
        <taxon>Sciaroidea</taxon>
        <taxon>Sciaridae</taxon>
        <taxon>Pseudolycoriella</taxon>
    </lineage>
</organism>
<evidence type="ECO:0000256" key="2">
    <source>
        <dbReference type="ARBA" id="ARBA00022491"/>
    </source>
</evidence>
<proteinExistence type="predicted"/>
<evidence type="ECO:0000256" key="5">
    <source>
        <dbReference type="ARBA" id="ARBA00023163"/>
    </source>
</evidence>
<dbReference type="SMART" id="SM00353">
    <property type="entry name" value="HLH"/>
    <property type="match status" value="1"/>
</dbReference>
<evidence type="ECO:0000256" key="1">
    <source>
        <dbReference type="ARBA" id="ARBA00004123"/>
    </source>
</evidence>
<feature type="compositionally biased region" description="Low complexity" evidence="12">
    <location>
        <begin position="96"/>
        <end position="134"/>
    </location>
</feature>
<comment type="subcellular location">
    <subcellularLocation>
        <location evidence="1">Nucleus</location>
    </subcellularLocation>
</comment>
<dbReference type="GO" id="GO:0000981">
    <property type="term" value="F:DNA-binding transcription factor activity, RNA polymerase II-specific"/>
    <property type="evidence" value="ECO:0007669"/>
    <property type="project" value="TreeGrafter"/>
</dbReference>
<dbReference type="InterPro" id="IPR036638">
    <property type="entry name" value="HLH_DNA-bd_sf"/>
</dbReference>
<keyword evidence="4" id="KW-0238">DNA-binding</keyword>
<feature type="region of interest" description="Disordered" evidence="12">
    <location>
        <begin position="267"/>
        <end position="306"/>
    </location>
</feature>
<evidence type="ECO:0000259" key="13">
    <source>
        <dbReference type="PROSITE" id="PS50888"/>
    </source>
</evidence>
<dbReference type="Gene3D" id="4.10.280.10">
    <property type="entry name" value="Helix-loop-helix DNA-binding domain"/>
    <property type="match status" value="1"/>
</dbReference>
<dbReference type="EMBL" id="WJQU01000004">
    <property type="protein sequence ID" value="KAJ6634724.1"/>
    <property type="molecule type" value="Genomic_DNA"/>
</dbReference>
<dbReference type="GO" id="GO:0046983">
    <property type="term" value="F:protein dimerization activity"/>
    <property type="evidence" value="ECO:0007669"/>
    <property type="project" value="InterPro"/>
</dbReference>
<keyword evidence="6" id="KW-0539">Nucleus</keyword>
<evidence type="ECO:0000256" key="7">
    <source>
        <dbReference type="ARBA" id="ARBA00057176"/>
    </source>
</evidence>
<dbReference type="PANTHER" id="PTHR11969">
    <property type="entry name" value="MAX DIMERIZATION, MAD"/>
    <property type="match status" value="1"/>
</dbReference>
<accession>A0A9Q0MPV5</accession>
<feature type="compositionally biased region" description="Low complexity" evidence="12">
    <location>
        <begin position="272"/>
        <end position="306"/>
    </location>
</feature>
<dbReference type="AlphaFoldDB" id="A0A9Q0MPV5"/>
<keyword evidence="15" id="KW-1185">Reference proteome</keyword>
<comment type="subunit">
    <text evidence="8">Efficient DNA binding requires dimerization with another bHLH protein. Binds DNA as a homodimer or a heterodimer with MAX.</text>
</comment>
<feature type="region of interest" description="Disordered" evidence="12">
    <location>
        <begin position="458"/>
        <end position="485"/>
    </location>
</feature>
<feature type="compositionally biased region" description="Basic and acidic residues" evidence="12">
    <location>
        <begin position="473"/>
        <end position="485"/>
    </location>
</feature>
<evidence type="ECO:0000256" key="10">
    <source>
        <dbReference type="ARBA" id="ARBA00083368"/>
    </source>
</evidence>
<evidence type="ECO:0000256" key="12">
    <source>
        <dbReference type="SAM" id="MobiDB-lite"/>
    </source>
</evidence>
<evidence type="ECO:0000256" key="4">
    <source>
        <dbReference type="ARBA" id="ARBA00023125"/>
    </source>
</evidence>